<feature type="domain" description="GFO/IDH/MocA-like oxidoreductase" evidence="3">
    <location>
        <begin position="133"/>
        <end position="275"/>
    </location>
</feature>
<dbReference type="Pfam" id="PF01408">
    <property type="entry name" value="GFO_IDH_MocA"/>
    <property type="match status" value="1"/>
</dbReference>
<dbReference type="PANTHER" id="PTHR43818:SF11">
    <property type="entry name" value="BCDNA.GH03377"/>
    <property type="match status" value="1"/>
</dbReference>
<reference evidence="4" key="1">
    <citation type="journal article" date="2021" name="PeerJ">
        <title>Extensive microbial diversity within the chicken gut microbiome revealed by metagenomics and culture.</title>
        <authorList>
            <person name="Gilroy R."/>
            <person name="Ravi A."/>
            <person name="Getino M."/>
            <person name="Pursley I."/>
            <person name="Horton D.L."/>
            <person name="Alikhan N.F."/>
            <person name="Baker D."/>
            <person name="Gharbi K."/>
            <person name="Hall N."/>
            <person name="Watson M."/>
            <person name="Adriaenssens E.M."/>
            <person name="Foster-Nyarko E."/>
            <person name="Jarju S."/>
            <person name="Secka A."/>
            <person name="Antonio M."/>
            <person name="Oren A."/>
            <person name="Chaudhuri R.R."/>
            <person name="La Ragione R."/>
            <person name="Hildebrand F."/>
            <person name="Pallen M.J."/>
        </authorList>
    </citation>
    <scope>NUCLEOTIDE SEQUENCE</scope>
    <source>
        <strain evidence="4">ChiGjej4B4-18154</strain>
    </source>
</reference>
<evidence type="ECO:0000313" key="5">
    <source>
        <dbReference type="Proteomes" id="UP000824035"/>
    </source>
</evidence>
<dbReference type="SUPFAM" id="SSF55347">
    <property type="entry name" value="Glyceraldehyde-3-phosphate dehydrogenase-like, C-terminal domain"/>
    <property type="match status" value="1"/>
</dbReference>
<dbReference type="GO" id="GO:0016491">
    <property type="term" value="F:oxidoreductase activity"/>
    <property type="evidence" value="ECO:0007669"/>
    <property type="project" value="UniProtKB-KW"/>
</dbReference>
<dbReference type="SUPFAM" id="SSF51735">
    <property type="entry name" value="NAD(P)-binding Rossmann-fold domains"/>
    <property type="match status" value="1"/>
</dbReference>
<evidence type="ECO:0000259" key="2">
    <source>
        <dbReference type="Pfam" id="PF01408"/>
    </source>
</evidence>
<evidence type="ECO:0000259" key="3">
    <source>
        <dbReference type="Pfam" id="PF22725"/>
    </source>
</evidence>
<comment type="caution">
    <text evidence="4">The sequence shown here is derived from an EMBL/GenBank/DDBJ whole genome shotgun (WGS) entry which is preliminary data.</text>
</comment>
<sequence length="353" mass="38304">MKKVKIAVIGCGTIANNAHIPAYLKNPNVEITYFCDIIAQRAQDAVEKYGCGKAVEDYRELLNSDEVDAVSVCTPNNVHAEIAMAFLRAGKDVLCEKPAARTYSEALEMQKVQHETGRILTIGVCNRFNTAVNRIKKAIDAGELGEVYHVYISFRSHRSIPGLGGAFTTKAIAGGGALIDWGVHFLDIVMYCCGDPAPKTVSGTAFSKLGKDIEGYTYLDMWAGPPVKDGIYDVDDSVTALIRTEGPVITLNGAWAQNIGKDEMYIDFIGDKAGIRLQYGGNYTLYTTKDGALVESNPRYPTTNHYENEINAFVDQILNGGQSPASIDNAVITSQIMQAIYDSSDAGKEVSFG</sequence>
<dbReference type="InterPro" id="IPR000683">
    <property type="entry name" value="Gfo/Idh/MocA-like_OxRdtase_N"/>
</dbReference>
<dbReference type="InterPro" id="IPR055170">
    <property type="entry name" value="GFO_IDH_MocA-like_dom"/>
</dbReference>
<dbReference type="Pfam" id="PF22725">
    <property type="entry name" value="GFO_IDH_MocA_C3"/>
    <property type="match status" value="1"/>
</dbReference>
<evidence type="ECO:0000256" key="1">
    <source>
        <dbReference type="ARBA" id="ARBA00023002"/>
    </source>
</evidence>
<dbReference type="InterPro" id="IPR050463">
    <property type="entry name" value="Gfo/Idh/MocA_oxidrdct_glycsds"/>
</dbReference>
<gene>
    <name evidence="4" type="ORF">H9813_11820</name>
</gene>
<dbReference type="AlphaFoldDB" id="A0A9D2E6W4"/>
<reference evidence="4" key="2">
    <citation type="submission" date="2021-04" db="EMBL/GenBank/DDBJ databases">
        <authorList>
            <person name="Gilroy R."/>
        </authorList>
    </citation>
    <scope>NUCLEOTIDE SEQUENCE</scope>
    <source>
        <strain evidence="4">ChiGjej4B4-18154</strain>
    </source>
</reference>
<accession>A0A9D2E6W4</accession>
<feature type="domain" description="Gfo/Idh/MocA-like oxidoreductase N-terminal" evidence="2">
    <location>
        <begin position="4"/>
        <end position="123"/>
    </location>
</feature>
<dbReference type="Proteomes" id="UP000824035">
    <property type="component" value="Unassembled WGS sequence"/>
</dbReference>
<dbReference type="InterPro" id="IPR036291">
    <property type="entry name" value="NAD(P)-bd_dom_sf"/>
</dbReference>
<dbReference type="GO" id="GO:0000166">
    <property type="term" value="F:nucleotide binding"/>
    <property type="evidence" value="ECO:0007669"/>
    <property type="project" value="InterPro"/>
</dbReference>
<name>A0A9D2E6W4_9FIRM</name>
<proteinExistence type="predicted"/>
<keyword evidence="1" id="KW-0560">Oxidoreductase</keyword>
<dbReference type="Gene3D" id="3.30.360.10">
    <property type="entry name" value="Dihydrodipicolinate Reductase, domain 2"/>
    <property type="match status" value="1"/>
</dbReference>
<organism evidence="4 5">
    <name type="scientific">Candidatus Allofournierella merdipullorum</name>
    <dbReference type="NCBI Taxonomy" id="2838595"/>
    <lineage>
        <taxon>Bacteria</taxon>
        <taxon>Bacillati</taxon>
        <taxon>Bacillota</taxon>
        <taxon>Clostridia</taxon>
        <taxon>Eubacteriales</taxon>
        <taxon>Oscillospiraceae</taxon>
        <taxon>Allofournierella</taxon>
    </lineage>
</organism>
<dbReference type="RefSeq" id="WP_394966430.1">
    <property type="nucleotide sequence ID" value="NZ_CALXHM010000002.1"/>
</dbReference>
<dbReference type="PANTHER" id="PTHR43818">
    <property type="entry name" value="BCDNA.GH03377"/>
    <property type="match status" value="1"/>
</dbReference>
<dbReference type="EMBL" id="DXBV01000118">
    <property type="protein sequence ID" value="HIZ31902.1"/>
    <property type="molecule type" value="Genomic_DNA"/>
</dbReference>
<protein>
    <submittedName>
        <fullName evidence="4">Gfo/Idh/MocA family oxidoreductase</fullName>
    </submittedName>
</protein>
<dbReference type="Gene3D" id="3.40.50.720">
    <property type="entry name" value="NAD(P)-binding Rossmann-like Domain"/>
    <property type="match status" value="1"/>
</dbReference>
<evidence type="ECO:0000313" key="4">
    <source>
        <dbReference type="EMBL" id="HIZ31902.1"/>
    </source>
</evidence>